<dbReference type="Gene3D" id="3.40.50.720">
    <property type="entry name" value="NAD(P)-binding Rossmann-like Domain"/>
    <property type="match status" value="1"/>
</dbReference>
<dbReference type="InterPro" id="IPR001509">
    <property type="entry name" value="Epimerase_deHydtase"/>
</dbReference>
<dbReference type="EMBL" id="CP000155">
    <property type="protein sequence ID" value="ABC30696.1"/>
    <property type="molecule type" value="Genomic_DNA"/>
</dbReference>
<proteinExistence type="predicted"/>
<evidence type="ECO:0000313" key="2">
    <source>
        <dbReference type="EMBL" id="ABC30696.1"/>
    </source>
</evidence>
<dbReference type="InterPro" id="IPR051783">
    <property type="entry name" value="NAD(P)-dependent_oxidoreduct"/>
</dbReference>
<sequence length="343" mass="38082">MDTGPKTRVLVTGATGFLGSNVIKALMNRSDVEPIAACRTPSKLIPQFKGEIRSGDLMDAAYRKAVAQDVDVVCHTGTWGAFWGHAALERTHFFEPAVDLVDQCIDAGVKRFLLASTVAIAAIRKDGKPQDDFSEPRYTGYWPHVDKLIDVDNYMRENSQRGTQMVNMRLGHFVGKGNHLGMVPALVPRLRTYMVPWLSGGRSRMALVADSDLGESFALASVAQGLDNYESFNICGKDFPTTREVFEFICKETNSPKPIYSVPYFAGYAFGWLMETLLPILPGSSPFLTRSLVHVAEDWLCPTDYAHKKIGYTPQKDWRVAVSEALAELKEQGYPWPHLSQAA</sequence>
<dbReference type="eggNOG" id="COG0451">
    <property type="taxonomic scope" value="Bacteria"/>
</dbReference>
<dbReference type="HOGENOM" id="CLU_803550_0_0_6"/>
<dbReference type="SUPFAM" id="SSF51735">
    <property type="entry name" value="NAD(P)-binding Rossmann-fold domains"/>
    <property type="match status" value="1"/>
</dbReference>
<dbReference type="OrthoDB" id="9803010at2"/>
<accession>Q2SF78</accession>
<dbReference type="GO" id="GO:0004029">
    <property type="term" value="F:aldehyde dehydrogenase (NAD+) activity"/>
    <property type="evidence" value="ECO:0007669"/>
    <property type="project" value="TreeGrafter"/>
</dbReference>
<dbReference type="AlphaFoldDB" id="Q2SF78"/>
<name>Q2SF78_HAHCH</name>
<dbReference type="GO" id="GO:0005737">
    <property type="term" value="C:cytoplasm"/>
    <property type="evidence" value="ECO:0007669"/>
    <property type="project" value="TreeGrafter"/>
</dbReference>
<reference evidence="2 3" key="1">
    <citation type="journal article" date="2005" name="Nucleic Acids Res.">
        <title>Genomic blueprint of Hahella chejuensis, a marine microbe producing an algicidal agent.</title>
        <authorList>
            <person name="Jeong H."/>
            <person name="Yim J.H."/>
            <person name="Lee C."/>
            <person name="Choi S.-H."/>
            <person name="Park Y.K."/>
            <person name="Yoon S.H."/>
            <person name="Hur C.-G."/>
            <person name="Kang H.-Y."/>
            <person name="Kim D."/>
            <person name="Lee H.H."/>
            <person name="Park K.H."/>
            <person name="Park S.-H."/>
            <person name="Park H.-S."/>
            <person name="Lee H.K."/>
            <person name="Oh T.K."/>
            <person name="Kim J.F."/>
        </authorList>
    </citation>
    <scope>NUCLEOTIDE SEQUENCE [LARGE SCALE GENOMIC DNA]</scope>
    <source>
        <strain evidence="2 3">KCTC 2396</strain>
    </source>
</reference>
<dbReference type="RefSeq" id="WP_011397763.1">
    <property type="nucleotide sequence ID" value="NC_007645.1"/>
</dbReference>
<feature type="domain" description="NAD-dependent epimerase/dehydratase" evidence="1">
    <location>
        <begin position="9"/>
        <end position="234"/>
    </location>
</feature>
<gene>
    <name evidence="2" type="ordered locus">HCH_03977</name>
</gene>
<dbReference type="PANTHER" id="PTHR48079:SF6">
    <property type="entry name" value="NAD(P)-BINDING DOMAIN-CONTAINING PROTEIN-RELATED"/>
    <property type="match status" value="1"/>
</dbReference>
<dbReference type="STRING" id="349521.HCH_03977"/>
<evidence type="ECO:0000313" key="3">
    <source>
        <dbReference type="Proteomes" id="UP000000238"/>
    </source>
</evidence>
<organism evidence="2 3">
    <name type="scientific">Hahella chejuensis (strain KCTC 2396)</name>
    <dbReference type="NCBI Taxonomy" id="349521"/>
    <lineage>
        <taxon>Bacteria</taxon>
        <taxon>Pseudomonadati</taxon>
        <taxon>Pseudomonadota</taxon>
        <taxon>Gammaproteobacteria</taxon>
        <taxon>Oceanospirillales</taxon>
        <taxon>Hahellaceae</taxon>
        <taxon>Hahella</taxon>
    </lineage>
</organism>
<dbReference type="PANTHER" id="PTHR48079">
    <property type="entry name" value="PROTEIN YEEZ"/>
    <property type="match status" value="1"/>
</dbReference>
<dbReference type="InterPro" id="IPR036291">
    <property type="entry name" value="NAD(P)-bd_dom_sf"/>
</dbReference>
<dbReference type="Proteomes" id="UP000000238">
    <property type="component" value="Chromosome"/>
</dbReference>
<protein>
    <submittedName>
        <fullName evidence="2">Nucleoside-diphosphate-sugar epimerase</fullName>
    </submittedName>
</protein>
<dbReference type="Pfam" id="PF01370">
    <property type="entry name" value="Epimerase"/>
    <property type="match status" value="1"/>
</dbReference>
<keyword evidence="3" id="KW-1185">Reference proteome</keyword>
<dbReference type="KEGG" id="hch:HCH_03977"/>
<evidence type="ECO:0000259" key="1">
    <source>
        <dbReference type="Pfam" id="PF01370"/>
    </source>
</evidence>